<evidence type="ECO:0000256" key="1">
    <source>
        <dbReference type="ARBA" id="ARBA00022448"/>
    </source>
</evidence>
<keyword evidence="3 5" id="KW-0067">ATP-binding</keyword>
<gene>
    <name evidence="5" type="ORF">D1868_10745</name>
</gene>
<dbReference type="InterPro" id="IPR003593">
    <property type="entry name" value="AAA+_ATPase"/>
</dbReference>
<dbReference type="PANTHER" id="PTHR43776:SF8">
    <property type="entry name" value="ABC TRANSPORTER, ATP-BINDING PROTEIN"/>
    <property type="match status" value="1"/>
</dbReference>
<dbReference type="Pfam" id="PF08352">
    <property type="entry name" value="oligo_HPY"/>
    <property type="match status" value="1"/>
</dbReference>
<protein>
    <submittedName>
        <fullName evidence="5">ATP-binding cassette domain-containing protein</fullName>
    </submittedName>
</protein>
<dbReference type="EMBL" id="CP045483">
    <property type="protein sequence ID" value="QGR20414.1"/>
    <property type="molecule type" value="Genomic_DNA"/>
</dbReference>
<proteinExistence type="predicted"/>
<reference evidence="5 6" key="1">
    <citation type="submission" date="2019-10" db="EMBL/GenBank/DDBJ databases">
        <title>Genome Sequences from Six Type Strain Members of the Archaeal Family Sulfolobaceae: Acidianus ambivalens, Acidianus infernus, Metallosphaera prunae, Stygiolobus azoricus, Sulfolobus metallicus, and Sulfurisphaera ohwakuensis.</title>
        <authorList>
            <person name="Counts J.A."/>
            <person name="Kelly R.M."/>
        </authorList>
    </citation>
    <scope>NUCLEOTIDE SEQUENCE [LARGE SCALE GENOMIC DNA]</scope>
    <source>
        <strain evidence="5 6">FC6</strain>
    </source>
</reference>
<keyword evidence="6" id="KW-1185">Reference proteome</keyword>
<dbReference type="InterPro" id="IPR003439">
    <property type="entry name" value="ABC_transporter-like_ATP-bd"/>
</dbReference>
<dbReference type="Proteomes" id="UP000423396">
    <property type="component" value="Chromosome"/>
</dbReference>
<dbReference type="GO" id="GO:0015833">
    <property type="term" value="P:peptide transport"/>
    <property type="evidence" value="ECO:0007669"/>
    <property type="project" value="InterPro"/>
</dbReference>
<evidence type="ECO:0000256" key="3">
    <source>
        <dbReference type="ARBA" id="ARBA00022840"/>
    </source>
</evidence>
<keyword evidence="2" id="KW-0547">Nucleotide-binding</keyword>
<dbReference type="PROSITE" id="PS50893">
    <property type="entry name" value="ABC_TRANSPORTER_2"/>
    <property type="match status" value="1"/>
</dbReference>
<dbReference type="PROSITE" id="PS00211">
    <property type="entry name" value="ABC_TRANSPORTER_1"/>
    <property type="match status" value="1"/>
</dbReference>
<accession>A0A650CRE4</accession>
<dbReference type="Pfam" id="PF00005">
    <property type="entry name" value="ABC_tran"/>
    <property type="match status" value="1"/>
</dbReference>
<dbReference type="GO" id="GO:0055085">
    <property type="term" value="P:transmembrane transport"/>
    <property type="evidence" value="ECO:0007669"/>
    <property type="project" value="UniProtKB-ARBA"/>
</dbReference>
<dbReference type="NCBIfam" id="TIGR01727">
    <property type="entry name" value="oligo_HPY"/>
    <property type="match status" value="1"/>
</dbReference>
<feature type="domain" description="ABC transporter" evidence="4">
    <location>
        <begin position="6"/>
        <end position="272"/>
    </location>
</feature>
<dbReference type="InterPro" id="IPR017871">
    <property type="entry name" value="ABC_transporter-like_CS"/>
</dbReference>
<name>A0A650CRE4_9CREN</name>
<dbReference type="InterPro" id="IPR050319">
    <property type="entry name" value="ABC_transp_ATP-bind"/>
</dbReference>
<evidence type="ECO:0000313" key="5">
    <source>
        <dbReference type="EMBL" id="QGR20414.1"/>
    </source>
</evidence>
<dbReference type="RefSeq" id="WP_156007865.1">
    <property type="nucleotide sequence ID" value="NZ_CP045483.1"/>
</dbReference>
<dbReference type="GeneID" id="42799554"/>
<dbReference type="Gene3D" id="3.40.50.300">
    <property type="entry name" value="P-loop containing nucleotide triphosphate hydrolases"/>
    <property type="match status" value="1"/>
</dbReference>
<dbReference type="FunFam" id="3.40.50.300:FF:000016">
    <property type="entry name" value="Oligopeptide ABC transporter ATP-binding component"/>
    <property type="match status" value="1"/>
</dbReference>
<dbReference type="KEGG" id="sazo:D1868_10745"/>
<dbReference type="OrthoDB" id="18209at2157"/>
<dbReference type="InterPro" id="IPR013563">
    <property type="entry name" value="Oligopep_ABC_C"/>
</dbReference>
<dbReference type="CDD" id="cd03257">
    <property type="entry name" value="ABC_NikE_OppD_transporters"/>
    <property type="match status" value="1"/>
</dbReference>
<dbReference type="PANTHER" id="PTHR43776">
    <property type="entry name" value="TRANSPORT ATP-BINDING PROTEIN"/>
    <property type="match status" value="1"/>
</dbReference>
<organism evidence="5 6">
    <name type="scientific">Stygiolobus azoricus</name>
    <dbReference type="NCBI Taxonomy" id="41675"/>
    <lineage>
        <taxon>Archaea</taxon>
        <taxon>Thermoproteota</taxon>
        <taxon>Thermoprotei</taxon>
        <taxon>Sulfolobales</taxon>
        <taxon>Sulfolobaceae</taxon>
        <taxon>Stygiolobus</taxon>
    </lineage>
</organism>
<dbReference type="SUPFAM" id="SSF52540">
    <property type="entry name" value="P-loop containing nucleoside triphosphate hydrolases"/>
    <property type="match status" value="1"/>
</dbReference>
<dbReference type="InterPro" id="IPR027417">
    <property type="entry name" value="P-loop_NTPase"/>
</dbReference>
<sequence length="337" mass="38089">MSETVVRAENVQVKYLIGRAGLFKRIYVNAVNGVSLDVKKGEIVSLIGESGSGKTTLGKAMLRLVDIYSGKIYWDSTDVTKDSKKDVTKLRDVTKLSEGILRRLRKNFQLIQQDPYGALDPRLTIYEILAEGLRLHKLVKSQEEEREKIYEILKIVKLTPPENFIKKRPYELSGGQRQRVVVARALLLQPKFIVADEPISMLDASTRGQILEFILKDRETRQTAYLFITHDISIASYISDRIAVMYLGKIVEMGKPEEVISEPLHPYTKALIDAVPVPDPDYGIKEPNIKGELPSPIELPSGCVFNPRCPLAKPICKEKEPELKKVKGDHYVACHLY</sequence>
<dbReference type="GO" id="GO:0005524">
    <property type="term" value="F:ATP binding"/>
    <property type="evidence" value="ECO:0007669"/>
    <property type="project" value="UniProtKB-KW"/>
</dbReference>
<evidence type="ECO:0000259" key="4">
    <source>
        <dbReference type="PROSITE" id="PS50893"/>
    </source>
</evidence>
<evidence type="ECO:0000313" key="6">
    <source>
        <dbReference type="Proteomes" id="UP000423396"/>
    </source>
</evidence>
<dbReference type="GO" id="GO:0016887">
    <property type="term" value="F:ATP hydrolysis activity"/>
    <property type="evidence" value="ECO:0007669"/>
    <property type="project" value="InterPro"/>
</dbReference>
<dbReference type="AlphaFoldDB" id="A0A650CRE4"/>
<dbReference type="SMART" id="SM00382">
    <property type="entry name" value="AAA"/>
    <property type="match status" value="1"/>
</dbReference>
<keyword evidence="1" id="KW-0813">Transport</keyword>
<evidence type="ECO:0000256" key="2">
    <source>
        <dbReference type="ARBA" id="ARBA00022741"/>
    </source>
</evidence>